<comment type="caution">
    <text evidence="2">The sequence shown here is derived from an EMBL/GenBank/DDBJ whole genome shotgun (WGS) entry which is preliminary data.</text>
</comment>
<proteinExistence type="predicted"/>
<name>A0A0F9IV79_9ZZZZ</name>
<reference evidence="2" key="1">
    <citation type="journal article" date="2015" name="Nature">
        <title>Complex archaea that bridge the gap between prokaryotes and eukaryotes.</title>
        <authorList>
            <person name="Spang A."/>
            <person name="Saw J.H."/>
            <person name="Jorgensen S.L."/>
            <person name="Zaremba-Niedzwiedzka K."/>
            <person name="Martijn J."/>
            <person name="Lind A.E."/>
            <person name="van Eijk R."/>
            <person name="Schleper C."/>
            <person name="Guy L."/>
            <person name="Ettema T.J."/>
        </authorList>
    </citation>
    <scope>NUCLEOTIDE SEQUENCE</scope>
</reference>
<feature type="region of interest" description="Disordered" evidence="1">
    <location>
        <begin position="174"/>
        <end position="193"/>
    </location>
</feature>
<accession>A0A0F9IV79</accession>
<gene>
    <name evidence="2" type="ORF">LCGC14_1899120</name>
</gene>
<evidence type="ECO:0000313" key="2">
    <source>
        <dbReference type="EMBL" id="KKL90997.1"/>
    </source>
</evidence>
<protein>
    <submittedName>
        <fullName evidence="2">Uncharacterized protein</fullName>
    </submittedName>
</protein>
<evidence type="ECO:0000256" key="1">
    <source>
        <dbReference type="SAM" id="MobiDB-lite"/>
    </source>
</evidence>
<organism evidence="2">
    <name type="scientific">marine sediment metagenome</name>
    <dbReference type="NCBI Taxonomy" id="412755"/>
    <lineage>
        <taxon>unclassified sequences</taxon>
        <taxon>metagenomes</taxon>
        <taxon>ecological metagenomes</taxon>
    </lineage>
</organism>
<sequence>MRLISPANGLAARLCFVHWQDNRLPAVEPAYPAIVIAYYRRSGPHRFTLSPCRTTPPCVSPLGGPQSREARGWSGEMVFAAEDERQEKAGARTAARQVPDPVPARSNTALLQSWPRACFMQRQSQVFRLACTLLGPPKGGLEKIREDLGHLRQGRPDGESYPILSIATELGDGTRPQIAGRRTSPEAMAGTAQAGIRRDALREVLDTASEVVARMATIAGRSQKLLTAAAGGRGLIDGDLGAFRSDLTHQHASPPTVTTLACRQPIRVSCRRAAPVMPVAASRYERQDPVNVDVPSLFVNVLA</sequence>
<dbReference type="EMBL" id="LAZR01019855">
    <property type="protein sequence ID" value="KKL90997.1"/>
    <property type="molecule type" value="Genomic_DNA"/>
</dbReference>
<dbReference type="AlphaFoldDB" id="A0A0F9IV79"/>